<dbReference type="GO" id="GO:0016491">
    <property type="term" value="F:oxidoreductase activity"/>
    <property type="evidence" value="ECO:0007669"/>
    <property type="project" value="UniProtKB-KW"/>
</dbReference>
<proteinExistence type="predicted"/>
<dbReference type="AlphaFoldDB" id="A0A1X0W9X1"/>
<dbReference type="Pfam" id="PF03807">
    <property type="entry name" value="F420_oxidored"/>
    <property type="match status" value="1"/>
</dbReference>
<feature type="domain" description="Pyrroline-5-carboxylate reductase catalytic N-terminal" evidence="2">
    <location>
        <begin position="2"/>
        <end position="89"/>
    </location>
</feature>
<keyword evidence="1" id="KW-0560">Oxidoreductase</keyword>
<dbReference type="Proteomes" id="UP000192536">
    <property type="component" value="Unassembled WGS sequence"/>
</dbReference>
<accession>A0A1X0W9X1</accession>
<protein>
    <submittedName>
        <fullName evidence="3">NADP oxidoreductase</fullName>
    </submittedName>
</protein>
<keyword evidence="4" id="KW-1185">Reference proteome</keyword>
<dbReference type="SUPFAM" id="SSF51735">
    <property type="entry name" value="NAD(P)-binding Rossmann-fold domains"/>
    <property type="match status" value="1"/>
</dbReference>
<reference evidence="3 4" key="1">
    <citation type="journal article" date="2017" name="Int. J. Syst. Evol. Microbiol.">
        <title>Rouxiella badensis sp. nov. and Rouxiella silvae sp. nov. isolated from peat bog soil in Germany and emendation of the genus description.</title>
        <authorList>
            <person name="Le Fleche-Mateos A."/>
            <person name="Kugler J.H."/>
            <person name="Hansen S.H."/>
            <person name="Syldatk C."/>
            <person name="Hausmann R."/>
            <person name="Lomprez F."/>
            <person name="Vandenbogaert M."/>
            <person name="Manuguerra J.C."/>
            <person name="Grimont P.A."/>
        </authorList>
    </citation>
    <scope>NUCLEOTIDE SEQUENCE [LARGE SCALE GENOMIC DNA]</scope>
    <source>
        <strain evidence="3 4">DSM 100043</strain>
    </source>
</reference>
<evidence type="ECO:0000313" key="3">
    <source>
        <dbReference type="EMBL" id="ORJ23582.1"/>
    </source>
</evidence>
<name>A0A1X0W9X1_9GAMM</name>
<dbReference type="InterPro" id="IPR051267">
    <property type="entry name" value="STEAP_metalloreductase"/>
</dbReference>
<dbReference type="RefSeq" id="WP_084913247.1">
    <property type="nucleotide sequence ID" value="NZ_CP049603.1"/>
</dbReference>
<comment type="caution">
    <text evidence="3">The sequence shown here is derived from an EMBL/GenBank/DDBJ whole genome shotgun (WGS) entry which is preliminary data.</text>
</comment>
<dbReference type="InterPro" id="IPR036291">
    <property type="entry name" value="NAD(P)-bd_dom_sf"/>
</dbReference>
<sequence>MKIGIIGAGMVGRAFAAAAIKQGHEVMIANSRQPDTLYSLTKSLGAKAGLAKEAAEFADVVLLAIPFKYYEQIPAEWLVGKVLIDANNYYPERDGQIALLDNKESTTSEMIASHFSGARVVKAFNAILAEEILGGGKLAGSEKHRAHPIAGDDQQAKKSVEHLLEQFGFEVIDVGNLSEGYRFERGSPAYCIPMDGAMLRQTLEEVQSNN</sequence>
<gene>
    <name evidence="3" type="ORF">BS640_20535</name>
</gene>
<evidence type="ECO:0000259" key="2">
    <source>
        <dbReference type="Pfam" id="PF03807"/>
    </source>
</evidence>
<dbReference type="EMBL" id="MRWE01000048">
    <property type="protein sequence ID" value="ORJ23582.1"/>
    <property type="molecule type" value="Genomic_DNA"/>
</dbReference>
<dbReference type="Gene3D" id="3.40.50.720">
    <property type="entry name" value="NAD(P)-binding Rossmann-like Domain"/>
    <property type="match status" value="1"/>
</dbReference>
<dbReference type="InterPro" id="IPR028939">
    <property type="entry name" value="P5C_Rdtase_cat_N"/>
</dbReference>
<evidence type="ECO:0000256" key="1">
    <source>
        <dbReference type="ARBA" id="ARBA00023002"/>
    </source>
</evidence>
<dbReference type="PANTHER" id="PTHR14239">
    <property type="entry name" value="DUDULIN-RELATED"/>
    <property type="match status" value="1"/>
</dbReference>
<evidence type="ECO:0000313" key="4">
    <source>
        <dbReference type="Proteomes" id="UP000192536"/>
    </source>
</evidence>
<organism evidence="3 4">
    <name type="scientific">Rouxiella badensis</name>
    <dbReference type="NCBI Taxonomy" id="1646377"/>
    <lineage>
        <taxon>Bacteria</taxon>
        <taxon>Pseudomonadati</taxon>
        <taxon>Pseudomonadota</taxon>
        <taxon>Gammaproteobacteria</taxon>
        <taxon>Enterobacterales</taxon>
        <taxon>Yersiniaceae</taxon>
        <taxon>Rouxiella</taxon>
    </lineage>
</organism>